<protein>
    <recommendedName>
        <fullName evidence="1">Butirosin biosynthesis protein H N-terminal domain-containing protein</fullName>
    </recommendedName>
</protein>
<dbReference type="InterPro" id="IPR026935">
    <property type="entry name" value="BtrH_N"/>
</dbReference>
<organism evidence="2 3">
    <name type="scientific">Lancefieldella parvula (strain ATCC 33793 / DSM 20469 / CCUG 32760 / JCM 10300 / KCTC 3663 / VPI 0546 / 1246)</name>
    <name type="common">Atopobium parvulum</name>
    <dbReference type="NCBI Taxonomy" id="521095"/>
    <lineage>
        <taxon>Bacteria</taxon>
        <taxon>Bacillati</taxon>
        <taxon>Actinomycetota</taxon>
        <taxon>Coriobacteriia</taxon>
        <taxon>Coriobacteriales</taxon>
        <taxon>Atopobiaceae</taxon>
        <taxon>Lancefieldella</taxon>
    </lineage>
</organism>
<evidence type="ECO:0000313" key="2">
    <source>
        <dbReference type="EMBL" id="ACV50778.1"/>
    </source>
</evidence>
<sequence length="103" mass="11440">MGLGDCNLGAVSYPLKDKGLNITPEMCFGIGEGYGFSFWVEKSNRLPIVAIMGRTRSCEEDLFRKCISTFSLFDALFPQESEIEKEIVALGRSFTGSKSRESK</sequence>
<accession>C8W9J0</accession>
<evidence type="ECO:0000313" key="3">
    <source>
        <dbReference type="Proteomes" id="UP000000960"/>
    </source>
</evidence>
<name>C8W9J0_LANP1</name>
<feature type="domain" description="Butirosin biosynthesis protein H N-terminal" evidence="1">
    <location>
        <begin position="6"/>
        <end position="66"/>
    </location>
</feature>
<dbReference type="AlphaFoldDB" id="C8W9J0"/>
<keyword evidence="3" id="KW-1185">Reference proteome</keyword>
<dbReference type="HOGENOM" id="CLU_2257928_0_0_11"/>
<dbReference type="Pfam" id="PF14399">
    <property type="entry name" value="BtrH_N"/>
    <property type="match status" value="1"/>
</dbReference>
<evidence type="ECO:0000259" key="1">
    <source>
        <dbReference type="Pfam" id="PF14399"/>
    </source>
</evidence>
<dbReference type="KEGG" id="apv:Apar_0347"/>
<dbReference type="GeneID" id="84805880"/>
<dbReference type="EMBL" id="CP001721">
    <property type="protein sequence ID" value="ACV50778.1"/>
    <property type="molecule type" value="Genomic_DNA"/>
</dbReference>
<proteinExistence type="predicted"/>
<dbReference type="RefSeq" id="WP_012808436.1">
    <property type="nucleotide sequence ID" value="NC_013203.1"/>
</dbReference>
<gene>
    <name evidence="2" type="ordered locus">Apar_0347</name>
</gene>
<reference evidence="2 3" key="1">
    <citation type="journal article" date="2009" name="Stand. Genomic Sci.">
        <title>Complete genome sequence of Atopobium parvulum type strain (IPP 1246).</title>
        <authorList>
            <person name="Copeland A."/>
            <person name="Sikorski J."/>
            <person name="Lapidus A."/>
            <person name="Nolan M."/>
            <person name="Del Rio T.G."/>
            <person name="Lucas S."/>
            <person name="Chen F."/>
            <person name="Tice H."/>
            <person name="Pitluck S."/>
            <person name="Cheng J.F."/>
            <person name="Pukall R."/>
            <person name="Chertkov O."/>
            <person name="Brettin T."/>
            <person name="Han C."/>
            <person name="Detter J.C."/>
            <person name="Kuske C."/>
            <person name="Bruce D."/>
            <person name="Goodwin L."/>
            <person name="Ivanova N."/>
            <person name="Mavromatis K."/>
            <person name="Mikhailova N."/>
            <person name="Chen A."/>
            <person name="Palaniappan K."/>
            <person name="Chain P."/>
            <person name="Rohde M."/>
            <person name="Goker M."/>
            <person name="Bristow J."/>
            <person name="Eisen J.A."/>
            <person name="Markowitz V."/>
            <person name="Hugenholtz P."/>
            <person name="Kyrpides N.C."/>
            <person name="Klenk H.P."/>
            <person name="Detter J.C."/>
        </authorList>
    </citation>
    <scope>NUCLEOTIDE SEQUENCE [LARGE SCALE GENOMIC DNA]</scope>
    <source>
        <strain evidence="3">ATCC 33793 / DSM 20469 / CCUG 32760 / JCM 10300 / KCTC 3663 / VPI 0546 / 1246</strain>
    </source>
</reference>
<dbReference type="OrthoDB" id="4075615at2"/>
<dbReference type="STRING" id="521095.Apar_0347"/>
<dbReference type="Proteomes" id="UP000000960">
    <property type="component" value="Chromosome"/>
</dbReference>